<proteinExistence type="predicted"/>
<sequence length="371" mass="40751">MGEQVVVIELAGAPRERGERYGALAADRIARAIAYYEPAFEAALGIGWGAVCDRARTWIPLLREQFPDLLEEVEGIAEGSGRELDEILALNARGEIVYDPTFAEVEPEGCTSFSLCDGAAGDGHVYAGQNWDWRREIRDTIVVLRIAAPGKPTVVQQVEAGQIGRHGASSAGISLQANGLGGRFANEIGVPQPFIRRRILESATMREALEWATRAQPQIPSNLLVTHRDGFSVSVEATPGRVGWTYGERGLIVHGNHYQAFMPAQLADRYRPMTGDSIYRVPRLERALRGCRELTDSAALRAAIAAGLRDHFGYPDAVCAHANDAVEPLERWETVTSNYVDLTTGEYWIAIGTPCDTPHERLDLNLYEAIR</sequence>
<accession>A0A840I8W6</accession>
<dbReference type="EMBL" id="JACHNU010000001">
    <property type="protein sequence ID" value="MBB4660548.1"/>
    <property type="molecule type" value="Genomic_DNA"/>
</dbReference>
<dbReference type="InterPro" id="IPR047794">
    <property type="entry name" value="C45_proenzyme-like"/>
</dbReference>
<name>A0A840I8W6_9ACTN</name>
<dbReference type="RefSeq" id="WP_183337974.1">
    <property type="nucleotide sequence ID" value="NZ_JACHNU010000001.1"/>
</dbReference>
<dbReference type="InterPro" id="IPR047801">
    <property type="entry name" value="Peptidase_C45"/>
</dbReference>
<gene>
    <name evidence="2" type="ORF">BDZ31_000121</name>
</gene>
<protein>
    <submittedName>
        <fullName evidence="2">Isopenicillin-N N-acyltransferase-like protein</fullName>
    </submittedName>
</protein>
<evidence type="ECO:0000259" key="1">
    <source>
        <dbReference type="Pfam" id="PF03417"/>
    </source>
</evidence>
<evidence type="ECO:0000313" key="2">
    <source>
        <dbReference type="EMBL" id="MBB4660548.1"/>
    </source>
</evidence>
<dbReference type="GO" id="GO:0016746">
    <property type="term" value="F:acyltransferase activity"/>
    <property type="evidence" value="ECO:0007669"/>
    <property type="project" value="UniProtKB-KW"/>
</dbReference>
<reference evidence="2 3" key="1">
    <citation type="submission" date="2020-08" db="EMBL/GenBank/DDBJ databases">
        <title>Genomic Encyclopedia of Archaeal and Bacterial Type Strains, Phase II (KMG-II): from individual species to whole genera.</title>
        <authorList>
            <person name="Goeker M."/>
        </authorList>
    </citation>
    <scope>NUCLEOTIDE SEQUENCE [LARGE SCALE GENOMIC DNA]</scope>
    <source>
        <strain evidence="2 3">DSM 23288</strain>
    </source>
</reference>
<dbReference type="InterPro" id="IPR005079">
    <property type="entry name" value="Peptidase_C45_hydrolase"/>
</dbReference>
<organism evidence="2 3">
    <name type="scientific">Conexibacter arvalis</name>
    <dbReference type="NCBI Taxonomy" id="912552"/>
    <lineage>
        <taxon>Bacteria</taxon>
        <taxon>Bacillati</taxon>
        <taxon>Actinomycetota</taxon>
        <taxon>Thermoleophilia</taxon>
        <taxon>Solirubrobacterales</taxon>
        <taxon>Conexibacteraceae</taxon>
        <taxon>Conexibacter</taxon>
    </lineage>
</organism>
<dbReference type="Proteomes" id="UP000585272">
    <property type="component" value="Unassembled WGS sequence"/>
</dbReference>
<dbReference type="PANTHER" id="PTHR34180:SF1">
    <property type="entry name" value="BETA-ALANYL-DOPAMINE_CARCININE HYDROLASE"/>
    <property type="match status" value="1"/>
</dbReference>
<feature type="domain" description="Peptidase C45 hydrolase" evidence="1">
    <location>
        <begin position="122"/>
        <end position="319"/>
    </location>
</feature>
<dbReference type="PANTHER" id="PTHR34180">
    <property type="entry name" value="PEPTIDASE C45"/>
    <property type="match status" value="1"/>
</dbReference>
<dbReference type="Gene3D" id="1.10.10.2120">
    <property type="match status" value="1"/>
</dbReference>
<dbReference type="Gene3D" id="3.60.60.10">
    <property type="entry name" value="Penicillin V Acylase, Chain A"/>
    <property type="match status" value="1"/>
</dbReference>
<dbReference type="NCBIfam" id="NF040521">
    <property type="entry name" value="C45_proenzyme"/>
    <property type="match status" value="1"/>
</dbReference>
<keyword evidence="2" id="KW-0808">Transferase</keyword>
<comment type="caution">
    <text evidence="2">The sequence shown here is derived from an EMBL/GenBank/DDBJ whole genome shotgun (WGS) entry which is preliminary data.</text>
</comment>
<keyword evidence="2" id="KW-0012">Acyltransferase</keyword>
<dbReference type="AlphaFoldDB" id="A0A840I8W6"/>
<dbReference type="Pfam" id="PF03417">
    <property type="entry name" value="AAT"/>
    <property type="match status" value="1"/>
</dbReference>
<keyword evidence="3" id="KW-1185">Reference proteome</keyword>
<evidence type="ECO:0000313" key="3">
    <source>
        <dbReference type="Proteomes" id="UP000585272"/>
    </source>
</evidence>